<feature type="compositionally biased region" description="Basic residues" evidence="2">
    <location>
        <begin position="403"/>
        <end position="415"/>
    </location>
</feature>
<dbReference type="PANTHER" id="PTHR42032:SF1">
    <property type="entry name" value="YALI0E30679P"/>
    <property type="match status" value="1"/>
</dbReference>
<dbReference type="RefSeq" id="XP_007314956.1">
    <property type="nucleotide sequence ID" value="XM_007314894.1"/>
</dbReference>
<feature type="region of interest" description="Disordered" evidence="2">
    <location>
        <begin position="395"/>
        <end position="422"/>
    </location>
</feature>
<dbReference type="EMBL" id="GL945430">
    <property type="protein sequence ID" value="EGO28757.1"/>
    <property type="molecule type" value="Genomic_DNA"/>
</dbReference>
<gene>
    <name evidence="3" type="ORF">SERLADRAFT_459526</name>
</gene>
<proteinExistence type="predicted"/>
<reference evidence="3" key="1">
    <citation type="submission" date="2011-04" db="EMBL/GenBank/DDBJ databases">
        <title>Evolution of plant cell wall degrading machinery underlies the functional diversity of forest fungi.</title>
        <authorList>
            <consortium name="US DOE Joint Genome Institute (JGI-PGF)"/>
            <person name="Eastwood D.C."/>
            <person name="Floudas D."/>
            <person name="Binder M."/>
            <person name="Majcherczyk A."/>
            <person name="Schneider P."/>
            <person name="Aerts A."/>
            <person name="Asiegbu F.O."/>
            <person name="Baker S.E."/>
            <person name="Barry K."/>
            <person name="Bendiksby M."/>
            <person name="Blumentritt M."/>
            <person name="Coutinho P.M."/>
            <person name="Cullen D."/>
            <person name="Cullen D."/>
            <person name="Gathman A."/>
            <person name="Goodell B."/>
            <person name="Henrissat B."/>
            <person name="Ihrmark K."/>
            <person name="Kauserud H."/>
            <person name="Kohler A."/>
            <person name="LaButti K."/>
            <person name="Lapidus A."/>
            <person name="Lavin J.L."/>
            <person name="Lee Y.-H."/>
            <person name="Lindquist E."/>
            <person name="Lilly W."/>
            <person name="Lucas S."/>
            <person name="Morin E."/>
            <person name="Murat C."/>
            <person name="Oguiza J.A."/>
            <person name="Park J."/>
            <person name="Pisabarro A.G."/>
            <person name="Riley R."/>
            <person name="Rosling A."/>
            <person name="Salamov A."/>
            <person name="Schmidt O."/>
            <person name="Schmutz J."/>
            <person name="Skrede I."/>
            <person name="Stenlid J."/>
            <person name="Wiebenga A."/>
            <person name="Xie X."/>
            <person name="Kues U."/>
            <person name="Hibbett D.S."/>
            <person name="Hoffmeister D."/>
            <person name="Hogberg N."/>
            <person name="Martin F."/>
            <person name="Grigoriev I.V."/>
            <person name="Watkinson S.C."/>
        </authorList>
    </citation>
    <scope>NUCLEOTIDE SEQUENCE</scope>
    <source>
        <strain evidence="3">S7.9</strain>
    </source>
</reference>
<sequence length="482" mass="52905">MASISGSLLRQRIRSAASPPASVKLGNGSDHDYFSDDTNGHTGNGKQPYVENGHDGVSSASQYESGSDSGDDTTPGASVIGDATHMDGSAVSTPLSHPAKDSDTNGGIAPDSGTPSRSWNEFDLSVVVALVSPIGNWLTGGDHVKNLFLILLLIFYLHQIIEIPWSLYHQARPRRRPQPLPKDASTEDRFHNIATSELHQLESFFLATTVASPLLGAILLRVVITSVSGPSSISWFSTSLFVLATGIRPWKHAVERLRKRTSDLHDVIHYPASPSQDIQAQLEALVERVAQLENEAKAAKEVANDTRDELYDHVDEAVEGVEKMIRKQEKKWDVARIGQEQQLAKIEQNVETLLEKKEIDGAAISFSKTSAHASTLFSAVVEQLSPILPFWMVPDPHKEKSHPPRSPKTSRSRKGSHLETIPEGSVFNTKQSKRRQSRFHVPGLNLVLRIGDLAALPVRTIVQYLLSGRIYTPRRPLSSSSQ</sequence>
<protein>
    <submittedName>
        <fullName evidence="3">Uncharacterized protein</fullName>
    </submittedName>
</protein>
<organism>
    <name type="scientific">Serpula lacrymans var. lacrymans (strain S7.9)</name>
    <name type="common">Dry rot fungus</name>
    <dbReference type="NCBI Taxonomy" id="578457"/>
    <lineage>
        <taxon>Eukaryota</taxon>
        <taxon>Fungi</taxon>
        <taxon>Dikarya</taxon>
        <taxon>Basidiomycota</taxon>
        <taxon>Agaricomycotina</taxon>
        <taxon>Agaricomycetes</taxon>
        <taxon>Agaricomycetidae</taxon>
        <taxon>Boletales</taxon>
        <taxon>Coniophorineae</taxon>
        <taxon>Serpulaceae</taxon>
        <taxon>Serpula</taxon>
    </lineage>
</organism>
<feature type="coiled-coil region" evidence="1">
    <location>
        <begin position="275"/>
        <end position="309"/>
    </location>
</feature>
<evidence type="ECO:0000256" key="2">
    <source>
        <dbReference type="SAM" id="MobiDB-lite"/>
    </source>
</evidence>
<dbReference type="KEGG" id="sla:SERLADRAFT_459526"/>
<dbReference type="OrthoDB" id="10263751at2759"/>
<dbReference type="AlphaFoldDB" id="F8NKI0"/>
<dbReference type="Proteomes" id="UP000008064">
    <property type="component" value="Unassembled WGS sequence"/>
</dbReference>
<keyword evidence="1" id="KW-0175">Coiled coil</keyword>
<dbReference type="HOGENOM" id="CLU_037537_0_0_1"/>
<feature type="compositionally biased region" description="Polar residues" evidence="2">
    <location>
        <begin position="58"/>
        <end position="68"/>
    </location>
</feature>
<dbReference type="PANTHER" id="PTHR42032">
    <property type="entry name" value="YALI0E30679P"/>
    <property type="match status" value="1"/>
</dbReference>
<dbReference type="GeneID" id="18817911"/>
<evidence type="ECO:0000256" key="1">
    <source>
        <dbReference type="SAM" id="Coils"/>
    </source>
</evidence>
<feature type="compositionally biased region" description="Polar residues" evidence="2">
    <location>
        <begin position="36"/>
        <end position="45"/>
    </location>
</feature>
<feature type="region of interest" description="Disordered" evidence="2">
    <location>
        <begin position="1"/>
        <end position="115"/>
    </location>
</feature>
<evidence type="ECO:0000313" key="3">
    <source>
        <dbReference type="EMBL" id="EGO28757.1"/>
    </source>
</evidence>
<name>F8NKI0_SERL9</name>
<accession>F8NKI0</accession>